<dbReference type="RefSeq" id="WP_123752615.1">
    <property type="nucleotide sequence ID" value="NZ_RJUR01000011.1"/>
</dbReference>
<dbReference type="EMBL" id="RJUR01000011">
    <property type="protein sequence ID" value="ROQ53640.1"/>
    <property type="molecule type" value="Genomic_DNA"/>
</dbReference>
<reference evidence="1 2" key="1">
    <citation type="submission" date="2018-11" db="EMBL/GenBank/DDBJ databases">
        <title>Genomic analyses of the natural microbiome of Caenorhabditis elegans.</title>
        <authorList>
            <person name="Samuel B."/>
        </authorList>
    </citation>
    <scope>NUCLEOTIDE SEQUENCE [LARGE SCALE GENOMIC DNA]</scope>
    <source>
        <strain evidence="1 2">BIGb0473</strain>
    </source>
</reference>
<dbReference type="Proteomes" id="UP000269115">
    <property type="component" value="Unassembled WGS sequence"/>
</dbReference>
<dbReference type="AlphaFoldDB" id="A0A9X8EN42"/>
<dbReference type="InterPro" id="IPR008713">
    <property type="entry name" value="Phage_lambda_NinG"/>
</dbReference>
<protein>
    <submittedName>
        <fullName evidence="1">NinG protein</fullName>
    </submittedName>
</protein>
<comment type="caution">
    <text evidence="1">The sequence shown here is derived from an EMBL/GenBank/DDBJ whole genome shotgun (WGS) entry which is preliminary data.</text>
</comment>
<name>A0A9X8EN42_PSEPU</name>
<proteinExistence type="predicted"/>
<evidence type="ECO:0000313" key="1">
    <source>
        <dbReference type="EMBL" id="ROQ53640.1"/>
    </source>
</evidence>
<accession>A0A9X8EN42</accession>
<gene>
    <name evidence="1" type="ORF">EDF85_1404</name>
</gene>
<dbReference type="Pfam" id="PF05766">
    <property type="entry name" value="NinG"/>
    <property type="match status" value="1"/>
</dbReference>
<evidence type="ECO:0000313" key="2">
    <source>
        <dbReference type="Proteomes" id="UP000269115"/>
    </source>
</evidence>
<sequence length="193" mass="21851">MSLQAKQPRPKKCKNPACGASFPPRRLGQAVCSPACGLAIAPVNRDKASKAIDQRERREVKVRKEKLKTRADHLKEAQVVVNQYIRLRDADLPCVSCGRFHDGQWHAGHFRSAGGHPELRFEPLNIWRQCAPCNTHKSGDLVNYRAELVRRIGAEKVEWLEGPHEAKRYTIEDLKAIKAEYRAKIKQLKEAAA</sequence>
<organism evidence="1 2">
    <name type="scientific">Pseudomonas putida</name>
    <name type="common">Arthrobacter siderocapsulatus</name>
    <dbReference type="NCBI Taxonomy" id="303"/>
    <lineage>
        <taxon>Bacteria</taxon>
        <taxon>Pseudomonadati</taxon>
        <taxon>Pseudomonadota</taxon>
        <taxon>Gammaproteobacteria</taxon>
        <taxon>Pseudomonadales</taxon>
        <taxon>Pseudomonadaceae</taxon>
        <taxon>Pseudomonas</taxon>
    </lineage>
</organism>